<evidence type="ECO:0000313" key="4">
    <source>
        <dbReference type="Proteomes" id="UP000245946"/>
    </source>
</evidence>
<gene>
    <name evidence="3" type="ORF">FA09DRAFT_326011</name>
</gene>
<evidence type="ECO:0000256" key="1">
    <source>
        <dbReference type="SAM" id="MobiDB-lite"/>
    </source>
</evidence>
<evidence type="ECO:0008006" key="5">
    <source>
        <dbReference type="Google" id="ProtNLM"/>
    </source>
</evidence>
<accession>A0A316Z9I3</accession>
<dbReference type="AlphaFoldDB" id="A0A316Z9I3"/>
<feature type="chain" id="PRO_5016355819" description="Ig-like domain-containing protein" evidence="2">
    <location>
        <begin position="30"/>
        <end position="384"/>
    </location>
</feature>
<dbReference type="Proteomes" id="UP000245946">
    <property type="component" value="Unassembled WGS sequence"/>
</dbReference>
<name>A0A316Z9I3_9BASI</name>
<keyword evidence="2" id="KW-0732">Signal</keyword>
<sequence length="384" mass="39396">MYAWARPALGGSSLLSAVTSVRLVGLCVGDEWLGSTGVSMLCTLSGTPLMWLSRASDAAKGRVGALSSAKSAASETGEAAAWASEKGEASGSTGELTMGSEYGSTDERAAEDVEAELTLRCRAAASAASDSSCAALVWLVMLLGRTLGAVLSPPTIESEKAELRAAASVPSGMWANWPGLRTRASGELVALKSTHSAPSVPGSTSPASARRMPAWAPCDERPVCWRGSNGDETVRMCPPDAAAPPPRNFSFHEPPAPLLFSLSESARDARRRRYSTTAAAMTSIGTTMAAAMPPDETPLCCELLLVSAEAEPRPAATLVDAAAAALALLIAALLATMEEAISAADEVNASADDEGSAATEESTGVLLLVKSVVSTHDESPESVT</sequence>
<dbReference type="RefSeq" id="XP_025597194.1">
    <property type="nucleotide sequence ID" value="XM_025741189.1"/>
</dbReference>
<proteinExistence type="predicted"/>
<reference evidence="3 4" key="1">
    <citation type="journal article" date="2018" name="Mol. Biol. Evol.">
        <title>Broad Genomic Sampling Reveals a Smut Pathogenic Ancestry of the Fungal Clade Ustilaginomycotina.</title>
        <authorList>
            <person name="Kijpornyongpan T."/>
            <person name="Mondo S.J."/>
            <person name="Barry K."/>
            <person name="Sandor L."/>
            <person name="Lee J."/>
            <person name="Lipzen A."/>
            <person name="Pangilinan J."/>
            <person name="LaButti K."/>
            <person name="Hainaut M."/>
            <person name="Henrissat B."/>
            <person name="Grigoriev I.V."/>
            <person name="Spatafora J.W."/>
            <person name="Aime M.C."/>
        </authorList>
    </citation>
    <scope>NUCLEOTIDE SEQUENCE [LARGE SCALE GENOMIC DNA]</scope>
    <source>
        <strain evidence="3 4">MCA 4186</strain>
    </source>
</reference>
<evidence type="ECO:0000256" key="2">
    <source>
        <dbReference type="SAM" id="SignalP"/>
    </source>
</evidence>
<dbReference type="GeneID" id="37268733"/>
<protein>
    <recommendedName>
        <fullName evidence="5">Ig-like domain-containing protein</fullName>
    </recommendedName>
</protein>
<keyword evidence="4" id="KW-1185">Reference proteome</keyword>
<feature type="region of interest" description="Disordered" evidence="1">
    <location>
        <begin position="79"/>
        <end position="103"/>
    </location>
</feature>
<feature type="signal peptide" evidence="2">
    <location>
        <begin position="1"/>
        <end position="29"/>
    </location>
</feature>
<evidence type="ECO:0000313" key="3">
    <source>
        <dbReference type="EMBL" id="PWN96915.1"/>
    </source>
</evidence>
<organism evidence="3 4">
    <name type="scientific">Tilletiopsis washingtonensis</name>
    <dbReference type="NCBI Taxonomy" id="58919"/>
    <lineage>
        <taxon>Eukaryota</taxon>
        <taxon>Fungi</taxon>
        <taxon>Dikarya</taxon>
        <taxon>Basidiomycota</taxon>
        <taxon>Ustilaginomycotina</taxon>
        <taxon>Exobasidiomycetes</taxon>
        <taxon>Entylomatales</taxon>
        <taxon>Entylomatales incertae sedis</taxon>
        <taxon>Tilletiopsis</taxon>
    </lineage>
</organism>
<dbReference type="EMBL" id="KZ819297">
    <property type="protein sequence ID" value="PWN96915.1"/>
    <property type="molecule type" value="Genomic_DNA"/>
</dbReference>